<evidence type="ECO:0008006" key="8">
    <source>
        <dbReference type="Google" id="ProtNLM"/>
    </source>
</evidence>
<evidence type="ECO:0000256" key="1">
    <source>
        <dbReference type="ARBA" id="ARBA00004138"/>
    </source>
</evidence>
<dbReference type="Gene3D" id="1.25.40.470">
    <property type="match status" value="1"/>
</dbReference>
<dbReference type="Pfam" id="PF23335">
    <property type="entry name" value="Beta-prop_IFT80_2nd"/>
    <property type="match status" value="1"/>
</dbReference>
<dbReference type="InterPro" id="IPR036322">
    <property type="entry name" value="WD40_repeat_dom_sf"/>
</dbReference>
<dbReference type="AlphaFoldDB" id="A0A7S0DWP1"/>
<feature type="domain" description="IFT80/172/WDR35 TPR" evidence="6">
    <location>
        <begin position="605"/>
        <end position="752"/>
    </location>
</feature>
<dbReference type="FunFam" id="1.25.40.470:FF:000007">
    <property type="entry name" value="Intraflagellar transport 80 homolog (Chlamydomonas)"/>
    <property type="match status" value="1"/>
</dbReference>
<evidence type="ECO:0000256" key="2">
    <source>
        <dbReference type="ARBA" id="ARBA00023069"/>
    </source>
</evidence>
<reference evidence="7" key="1">
    <citation type="submission" date="2021-01" db="EMBL/GenBank/DDBJ databases">
        <authorList>
            <person name="Corre E."/>
            <person name="Pelletier E."/>
            <person name="Niang G."/>
            <person name="Scheremetjew M."/>
            <person name="Finn R."/>
            <person name="Kale V."/>
            <person name="Holt S."/>
            <person name="Cochrane G."/>
            <person name="Meng A."/>
            <person name="Brown T."/>
            <person name="Cohen L."/>
        </authorList>
    </citation>
    <scope>NUCLEOTIDE SEQUENCE</scope>
    <source>
        <strain evidence="7">CCMP1374</strain>
    </source>
</reference>
<name>A0A7S0DWP1_9EUKA</name>
<dbReference type="PROSITE" id="PS50294">
    <property type="entry name" value="WD_REPEATS_REGION"/>
    <property type="match status" value="2"/>
</dbReference>
<dbReference type="InterPro" id="IPR056157">
    <property type="entry name" value="TPR_IFT80_172_dom"/>
</dbReference>
<dbReference type="FunFam" id="2.130.10.10:FF:000463">
    <property type="entry name" value="intraflagellar transport protein 80 homolog"/>
    <property type="match status" value="1"/>
</dbReference>
<feature type="repeat" description="WD" evidence="4">
    <location>
        <begin position="181"/>
        <end position="213"/>
    </location>
</feature>
<feature type="repeat" description="WD" evidence="4">
    <location>
        <begin position="99"/>
        <end position="131"/>
    </location>
</feature>
<dbReference type="Gene3D" id="2.130.10.10">
    <property type="entry name" value="YVTN repeat-like/Quinoprotein amine dehydrogenase"/>
    <property type="match status" value="3"/>
</dbReference>
<protein>
    <recommendedName>
        <fullName evidence="8">Intraflagellar transport protein 80 homolog</fullName>
    </recommendedName>
</protein>
<feature type="domain" description="IFT80 second beta-propeller" evidence="5">
    <location>
        <begin position="297"/>
        <end position="577"/>
    </location>
</feature>
<evidence type="ECO:0000256" key="4">
    <source>
        <dbReference type="PROSITE-ProRule" id="PRU00221"/>
    </source>
</evidence>
<dbReference type="InterPro" id="IPR056456">
    <property type="entry name" value="Beta-prop_IFT80_2nd"/>
</dbReference>
<evidence type="ECO:0000259" key="5">
    <source>
        <dbReference type="Pfam" id="PF23335"/>
    </source>
</evidence>
<evidence type="ECO:0000259" key="6">
    <source>
        <dbReference type="Pfam" id="PF23387"/>
    </source>
</evidence>
<dbReference type="GO" id="GO:0060271">
    <property type="term" value="P:cilium assembly"/>
    <property type="evidence" value="ECO:0007669"/>
    <property type="project" value="TreeGrafter"/>
</dbReference>
<dbReference type="GO" id="GO:0005929">
    <property type="term" value="C:cilium"/>
    <property type="evidence" value="ECO:0007669"/>
    <property type="project" value="UniProtKB-SubCell"/>
</dbReference>
<dbReference type="InterPro" id="IPR001680">
    <property type="entry name" value="WD40_rpt"/>
</dbReference>
<dbReference type="GO" id="GO:0030992">
    <property type="term" value="C:intraciliary transport particle B"/>
    <property type="evidence" value="ECO:0007669"/>
    <property type="project" value="TreeGrafter"/>
</dbReference>
<dbReference type="EMBL" id="HBEP01000819">
    <property type="protein sequence ID" value="CAD8466910.1"/>
    <property type="molecule type" value="Transcribed_RNA"/>
</dbReference>
<dbReference type="InterPro" id="IPR015943">
    <property type="entry name" value="WD40/YVTN_repeat-like_dom_sf"/>
</dbReference>
<dbReference type="Pfam" id="PF00400">
    <property type="entry name" value="WD40"/>
    <property type="match status" value="3"/>
</dbReference>
<evidence type="ECO:0000256" key="3">
    <source>
        <dbReference type="ARBA" id="ARBA00023273"/>
    </source>
</evidence>
<comment type="subcellular location">
    <subcellularLocation>
        <location evidence="1">Cell projection</location>
        <location evidence="1">Cilium</location>
    </subcellularLocation>
</comment>
<evidence type="ECO:0000313" key="7">
    <source>
        <dbReference type="EMBL" id="CAD8466910.1"/>
    </source>
</evidence>
<dbReference type="PROSITE" id="PS50082">
    <property type="entry name" value="WD_REPEATS_2"/>
    <property type="match status" value="2"/>
</dbReference>
<dbReference type="PANTHER" id="PTHR24098:SF0">
    <property type="entry name" value="OUTER SEGMENT 5"/>
    <property type="match status" value="1"/>
</dbReference>
<keyword evidence="4" id="KW-0853">WD repeat</keyword>
<dbReference type="SUPFAM" id="SSF50978">
    <property type="entry name" value="WD40 repeat-like"/>
    <property type="match status" value="2"/>
</dbReference>
<gene>
    <name evidence="7" type="ORF">PANT1444_LOCUS486</name>
</gene>
<keyword evidence="3" id="KW-0966">Cell projection</keyword>
<dbReference type="Pfam" id="PF23387">
    <property type="entry name" value="TPR_IFT80_172"/>
    <property type="match status" value="1"/>
</dbReference>
<keyword evidence="2" id="KW-0969">Cilium</keyword>
<dbReference type="SMART" id="SM00320">
    <property type="entry name" value="WD40"/>
    <property type="match status" value="7"/>
</dbReference>
<dbReference type="PANTHER" id="PTHR24098">
    <property type="entry name" value="OUTER SEGMENT 5"/>
    <property type="match status" value="1"/>
</dbReference>
<accession>A0A7S0DWP1</accession>
<proteinExistence type="predicted"/>
<organism evidence="7">
    <name type="scientific">Phaeocystis antarctica</name>
    <dbReference type="NCBI Taxonomy" id="33657"/>
    <lineage>
        <taxon>Eukaryota</taxon>
        <taxon>Haptista</taxon>
        <taxon>Haptophyta</taxon>
        <taxon>Prymnesiophyceae</taxon>
        <taxon>Phaeocystales</taxon>
        <taxon>Phaeocystaceae</taxon>
        <taxon>Phaeocystis</taxon>
    </lineage>
</organism>
<sequence length="760" mass="84597">MPQLKVNTWHTKKHKEFATGVSWSGSNDLLSVADDRTIWQWNVDGEPQAQLMEVDSCCTDLLWYPTVQAGNKGSDLFVVGCTDGSFKLISKTGRIEKSVPAHQGAVTALRWSNDGTSLATCGEDGLVKSWSRTGMFRAQLAQASGTIYTLCWSPESDAMLFSDGKHLVIRPLQPSSKQTQWKAHDAPVLKADWNPVNNLIVSGGEDCKYRVWDAYGRQLYSSAAVEFSISSVAWAPNGRYFAVGSFNMLRLCDKTGWSHSREQPNCGSVFSLAWTADSTQVAGATGSGTILFGQLLDREVSCSPLEVRQTEATSLSVTNVLEDTQEELQFKDRVTEMALSEHHLVVVTATQCVIFSTSNWSTPHILELRGTVSLILQAPTHFAMVDTANGLQVLNFDGRLISQPRFQGMQPELLSTASMAYAADTVAIIDAADTKCVRLFDPLTAKQLGSVQHTIDVEAVALSQSKTLRRLALIDKNRDLYITPVQGSQELYKLHIMVDSVRWNDADNALAAVADGQVLVWHYPEAVYMDRDLLPQTISKQTPPELGKTAEIMDFRHTRVQVRRSDGAVVTFCVSPYPSILEKYCAAAEWEPALRLCRYVKSTELWACLAAMAVCGKELHTAEVAYAAIDQVDKLLYMCHIKELPTVEAREAELLLFRRRKAEALQVLVQAGWVYRGIKMCIRLHQWLQAFELARKHTQHIDTVLYYRQKYLAQTGRPETIEKLLEAARDVGEINEEAVRAKIEAEKERERQRGGGKGGA</sequence>